<dbReference type="SUPFAM" id="SSF53474">
    <property type="entry name" value="alpha/beta-Hydrolases"/>
    <property type="match status" value="1"/>
</dbReference>
<dbReference type="InterPro" id="IPR003140">
    <property type="entry name" value="PLipase/COase/thioEstase"/>
</dbReference>
<dbReference type="OrthoDB" id="9796570at2"/>
<name>A0A5D4T313_9BACI</name>
<dbReference type="AlphaFoldDB" id="A0A5D4T313"/>
<dbReference type="Proteomes" id="UP000322524">
    <property type="component" value="Unassembled WGS sequence"/>
</dbReference>
<comment type="caution">
    <text evidence="2">The sequence shown here is derived from an EMBL/GenBank/DDBJ whole genome shotgun (WGS) entry which is preliminary data.</text>
</comment>
<dbReference type="InterPro" id="IPR029058">
    <property type="entry name" value="AB_hydrolase_fold"/>
</dbReference>
<dbReference type="Pfam" id="PF02230">
    <property type="entry name" value="Abhydrolase_2"/>
    <property type="match status" value="1"/>
</dbReference>
<keyword evidence="2" id="KW-0378">Hydrolase</keyword>
<protein>
    <submittedName>
        <fullName evidence="2">Alpha/beta hydrolase</fullName>
    </submittedName>
</protein>
<evidence type="ECO:0000259" key="1">
    <source>
        <dbReference type="Pfam" id="PF02230"/>
    </source>
</evidence>
<dbReference type="GO" id="GO:0016787">
    <property type="term" value="F:hydrolase activity"/>
    <property type="evidence" value="ECO:0007669"/>
    <property type="project" value="UniProtKB-KW"/>
</dbReference>
<gene>
    <name evidence="2" type="ORF">FZC76_05965</name>
</gene>
<sequence length="202" mass="22662">MLKHFFHNSSESDQVFLLLHGTGGRETDLLSVAGKVDVSLSVLGVRGDVIEDGRFRYFSRKIDGSIDEESIRAKTIDLLDFLNQAASIYPFNKKNIHLIGYSNGANMAVSLILHQPEIFKSAILLHPSHPLKSFKEARLDALDIFITAGARDQMVLPSEAVQLKSHLTNLGARVSLHMTDYGHEIRDSEITEATKWWNKTFK</sequence>
<proteinExistence type="predicted"/>
<evidence type="ECO:0000313" key="2">
    <source>
        <dbReference type="EMBL" id="TYS69775.1"/>
    </source>
</evidence>
<dbReference type="Gene3D" id="3.40.50.1820">
    <property type="entry name" value="alpha/beta hydrolase"/>
    <property type="match status" value="1"/>
</dbReference>
<organism evidence="2 3">
    <name type="scientific">Sutcliffiella horikoshii</name>
    <dbReference type="NCBI Taxonomy" id="79883"/>
    <lineage>
        <taxon>Bacteria</taxon>
        <taxon>Bacillati</taxon>
        <taxon>Bacillota</taxon>
        <taxon>Bacilli</taxon>
        <taxon>Bacillales</taxon>
        <taxon>Bacillaceae</taxon>
        <taxon>Sutcliffiella</taxon>
    </lineage>
</organism>
<dbReference type="EMBL" id="VTEV01000002">
    <property type="protein sequence ID" value="TYS69775.1"/>
    <property type="molecule type" value="Genomic_DNA"/>
</dbReference>
<evidence type="ECO:0000313" key="3">
    <source>
        <dbReference type="Proteomes" id="UP000322524"/>
    </source>
</evidence>
<accession>A0A5D4T313</accession>
<reference evidence="2 3" key="1">
    <citation type="submission" date="2019-08" db="EMBL/GenBank/DDBJ databases">
        <title>Bacillus genomes from the desert of Cuatro Cienegas, Coahuila.</title>
        <authorList>
            <person name="Olmedo-Alvarez G."/>
        </authorList>
    </citation>
    <scope>NUCLEOTIDE SEQUENCE [LARGE SCALE GENOMIC DNA]</scope>
    <source>
        <strain evidence="2 3">CH28_1T</strain>
    </source>
</reference>
<feature type="domain" description="Phospholipase/carboxylesterase/thioesterase" evidence="1">
    <location>
        <begin position="67"/>
        <end position="199"/>
    </location>
</feature>